<feature type="domain" description="Terminase large subunit-like ATPase" evidence="1">
    <location>
        <begin position="101"/>
        <end position="253"/>
    </location>
</feature>
<reference evidence="3 4" key="1">
    <citation type="submission" date="2019-05" db="EMBL/GenBank/DDBJ databases">
        <title>Complete genome sequencing of Anaerostipes rhamnosivorans.</title>
        <authorList>
            <person name="Bui T.P.N."/>
            <person name="de Vos W.M."/>
        </authorList>
    </citation>
    <scope>NUCLEOTIDE SEQUENCE [LARGE SCALE GENOMIC DNA]</scope>
    <source>
        <strain evidence="3 4">1y2</strain>
    </source>
</reference>
<dbReference type="EMBL" id="CP040058">
    <property type="protein sequence ID" value="QCP36141.1"/>
    <property type="molecule type" value="Genomic_DNA"/>
</dbReference>
<gene>
    <name evidence="3" type="ORF">AR1Y2_2687</name>
</gene>
<keyword evidence="4" id="KW-1185">Reference proteome</keyword>
<dbReference type="InterPro" id="IPR046461">
    <property type="entry name" value="TerL_ATPase"/>
</dbReference>
<accession>A0A4P8IGQ2</accession>
<dbReference type="InterPro" id="IPR005021">
    <property type="entry name" value="Terminase_largesu-like"/>
</dbReference>
<sequence length="564" mass="65279">MVRDGKAYQYAAWCVTETDGKVPNYVKKQAKDWINIADDNDPDAYVDEEAYERICRLLKIMIHPDLRCSIYDGLEDYAWLFITATLCTKLRNSEFDSRFYVTALLEIARKNFKTFTSAVIFIILMLTEPDFSRFFSVAPDLSLSSELQKAIRKIIKVSPALYDEDESAFKLLRSQIICNLNENEYTPLAYSKDGMDGKLANTFLADEAGALDEYPVEAMRSSQITLFNKLGIIISTQYPNDNNVLVDEIDIAKKTLDGLTDDRRYFSLLYEPDQELQTGDAWKTDDRVIYQSNPVAVAHEYIFKELKKKRNLAVIYENKRENYLCKHSNILYKGLGTEGYIDVQKVKECRIEQNLKFWRGRRVWLGVDLSMTDDNTAVAMVTEEEGVIYAKVFGFLPADKIEYKSNKEHVDYKKMIRNEYCYACGDEVIDYGEIEKFILDIEKKFDVEIVQIGYDKWNALATVQKLEAEGFECVDIKQHSSVLHMPTKLLKEKILQHEFQYESNRLLEINFQNARCTEDTNLNKYVNKKKSSGKVDMVISLINAIYLIQQDMLYGNDGFICQMA</sequence>
<dbReference type="InterPro" id="IPR046462">
    <property type="entry name" value="TerL_nuclease"/>
</dbReference>
<evidence type="ECO:0000313" key="3">
    <source>
        <dbReference type="EMBL" id="QCP36141.1"/>
    </source>
</evidence>
<organism evidence="3 4">
    <name type="scientific">Anaerostipes rhamnosivorans</name>
    <dbReference type="NCBI Taxonomy" id="1229621"/>
    <lineage>
        <taxon>Bacteria</taxon>
        <taxon>Bacillati</taxon>
        <taxon>Bacillota</taxon>
        <taxon>Clostridia</taxon>
        <taxon>Lachnospirales</taxon>
        <taxon>Lachnospiraceae</taxon>
        <taxon>Anaerostipes</taxon>
    </lineage>
</organism>
<name>A0A4P8IGQ2_9FIRM</name>
<dbReference type="Pfam" id="PF03354">
    <property type="entry name" value="TerL_ATPase"/>
    <property type="match status" value="1"/>
</dbReference>
<dbReference type="PANTHER" id="PTHR41287:SF1">
    <property type="entry name" value="PROTEIN YMFN"/>
    <property type="match status" value="1"/>
</dbReference>
<dbReference type="Gene3D" id="3.30.420.240">
    <property type="match status" value="1"/>
</dbReference>
<evidence type="ECO:0000313" key="4">
    <source>
        <dbReference type="Proteomes" id="UP000298653"/>
    </source>
</evidence>
<dbReference type="Proteomes" id="UP000298653">
    <property type="component" value="Chromosome"/>
</dbReference>
<feature type="domain" description="Terminase large subunit-like endonuclease" evidence="2">
    <location>
        <begin position="261"/>
        <end position="546"/>
    </location>
</feature>
<dbReference type="OrthoDB" id="9760250at2"/>
<dbReference type="AlphaFoldDB" id="A0A4P8IGQ2"/>
<evidence type="ECO:0000259" key="2">
    <source>
        <dbReference type="Pfam" id="PF20441"/>
    </source>
</evidence>
<dbReference type="Gene3D" id="3.40.50.300">
    <property type="entry name" value="P-loop containing nucleotide triphosphate hydrolases"/>
    <property type="match status" value="1"/>
</dbReference>
<dbReference type="InterPro" id="IPR027417">
    <property type="entry name" value="P-loop_NTPase"/>
</dbReference>
<proteinExistence type="predicted"/>
<dbReference type="GO" id="GO:0004519">
    <property type="term" value="F:endonuclease activity"/>
    <property type="evidence" value="ECO:0007669"/>
    <property type="project" value="InterPro"/>
</dbReference>
<dbReference type="RefSeq" id="WP_137329415.1">
    <property type="nucleotide sequence ID" value="NZ_CP040058.1"/>
</dbReference>
<dbReference type="PANTHER" id="PTHR41287">
    <property type="match status" value="1"/>
</dbReference>
<protein>
    <submittedName>
        <fullName evidence="3">Phage terminase large-intein-containing</fullName>
    </submittedName>
</protein>
<evidence type="ECO:0000259" key="1">
    <source>
        <dbReference type="Pfam" id="PF03354"/>
    </source>
</evidence>
<dbReference type="Pfam" id="PF20441">
    <property type="entry name" value="TerL_nuclease"/>
    <property type="match status" value="1"/>
</dbReference>
<dbReference type="KEGG" id="arf:AR1Y2_2687"/>